<accession>A0AAD7CMV3</accession>
<name>A0AAD7CMV3_MYCRO</name>
<dbReference type="Gene3D" id="2.170.270.10">
    <property type="entry name" value="SET domain"/>
    <property type="match status" value="1"/>
</dbReference>
<dbReference type="Pfam" id="PF00856">
    <property type="entry name" value="SET"/>
    <property type="match status" value="1"/>
</dbReference>
<dbReference type="SMART" id="SM00317">
    <property type="entry name" value="SET"/>
    <property type="match status" value="1"/>
</dbReference>
<proteinExistence type="predicted"/>
<dbReference type="AlphaFoldDB" id="A0AAD7CMV3"/>
<dbReference type="Proteomes" id="UP001221757">
    <property type="component" value="Unassembled WGS sequence"/>
</dbReference>
<dbReference type="InterPro" id="IPR053185">
    <property type="entry name" value="SET_domain_protein"/>
</dbReference>
<evidence type="ECO:0000313" key="3">
    <source>
        <dbReference type="Proteomes" id="UP001221757"/>
    </source>
</evidence>
<dbReference type="InterPro" id="IPR001214">
    <property type="entry name" value="SET_dom"/>
</dbReference>
<dbReference type="PROSITE" id="PS50280">
    <property type="entry name" value="SET"/>
    <property type="match status" value="1"/>
</dbReference>
<protein>
    <recommendedName>
        <fullName evidence="1">SET domain-containing protein</fullName>
    </recommendedName>
</protein>
<dbReference type="PANTHER" id="PTHR47332">
    <property type="entry name" value="SET DOMAIN-CONTAINING PROTEIN 5"/>
    <property type="match status" value="1"/>
</dbReference>
<feature type="domain" description="SET" evidence="1">
    <location>
        <begin position="36"/>
        <end position="203"/>
    </location>
</feature>
<comment type="caution">
    <text evidence="2">The sequence shown here is derived from an EMBL/GenBank/DDBJ whole genome shotgun (WGS) entry which is preliminary data.</text>
</comment>
<keyword evidence="3" id="KW-1185">Reference proteome</keyword>
<dbReference type="CDD" id="cd20071">
    <property type="entry name" value="SET_SMYD"/>
    <property type="match status" value="1"/>
</dbReference>
<dbReference type="SUPFAM" id="SSF82199">
    <property type="entry name" value="SET domain"/>
    <property type="match status" value="1"/>
</dbReference>
<evidence type="ECO:0000259" key="1">
    <source>
        <dbReference type="PROSITE" id="PS50280"/>
    </source>
</evidence>
<dbReference type="InterPro" id="IPR046341">
    <property type="entry name" value="SET_dom_sf"/>
</dbReference>
<dbReference type="PANTHER" id="PTHR47332:SF4">
    <property type="entry name" value="SET DOMAIN-CONTAINING PROTEIN 5"/>
    <property type="match status" value="1"/>
</dbReference>
<evidence type="ECO:0000313" key="2">
    <source>
        <dbReference type="EMBL" id="KAJ7653818.1"/>
    </source>
</evidence>
<organism evidence="2 3">
    <name type="scientific">Mycena rosella</name>
    <name type="common">Pink bonnet</name>
    <name type="synonym">Agaricus rosellus</name>
    <dbReference type="NCBI Taxonomy" id="1033263"/>
    <lineage>
        <taxon>Eukaryota</taxon>
        <taxon>Fungi</taxon>
        <taxon>Dikarya</taxon>
        <taxon>Basidiomycota</taxon>
        <taxon>Agaricomycotina</taxon>
        <taxon>Agaricomycetes</taxon>
        <taxon>Agaricomycetidae</taxon>
        <taxon>Agaricales</taxon>
        <taxon>Marasmiineae</taxon>
        <taxon>Mycenaceae</taxon>
        <taxon>Mycena</taxon>
    </lineage>
</organism>
<gene>
    <name evidence="2" type="ORF">B0H17DRAFT_957150</name>
</gene>
<sequence>MEPGEPVTECFFFPGSKEVFMNLRGFPQPMVHPSTPAFRMAATPDKGTALFSTRKLKAGDHILTERPLFVGARGAPTQYHANLTREQNTQHALNTLEQHFEVSFKRMSTESKAAFMALANSHKEDGSGPLVGVVRTNALALDDLRPGVKGDIGLYSAVCKDISRLNHSCSPNTSARFDMLSFSYQLFAVRDIAKSEELTYQYTPINCSAAERNKALVPYGFVCACTACTNASTSDPRRAAIEAFRPVVTEWVYDNALADDWLLIKCREHLELIMLEGMEQMPLHFDVVEALMETCICLGDAQGASEWAAKLESFMWEDVRADVKTLLDPASAAYQKHPLWRARLDRGPYGLHKSFNSLAELALKNGGALGPWGMVFPC</sequence>
<dbReference type="EMBL" id="JARKIE010000329">
    <property type="protein sequence ID" value="KAJ7653818.1"/>
    <property type="molecule type" value="Genomic_DNA"/>
</dbReference>
<reference evidence="2" key="1">
    <citation type="submission" date="2023-03" db="EMBL/GenBank/DDBJ databases">
        <title>Massive genome expansion in bonnet fungi (Mycena s.s.) driven by repeated elements and novel gene families across ecological guilds.</title>
        <authorList>
            <consortium name="Lawrence Berkeley National Laboratory"/>
            <person name="Harder C.B."/>
            <person name="Miyauchi S."/>
            <person name="Viragh M."/>
            <person name="Kuo A."/>
            <person name="Thoen E."/>
            <person name="Andreopoulos B."/>
            <person name="Lu D."/>
            <person name="Skrede I."/>
            <person name="Drula E."/>
            <person name="Henrissat B."/>
            <person name="Morin E."/>
            <person name="Kohler A."/>
            <person name="Barry K."/>
            <person name="LaButti K."/>
            <person name="Morin E."/>
            <person name="Salamov A."/>
            <person name="Lipzen A."/>
            <person name="Mereny Z."/>
            <person name="Hegedus B."/>
            <person name="Baldrian P."/>
            <person name="Stursova M."/>
            <person name="Weitz H."/>
            <person name="Taylor A."/>
            <person name="Grigoriev I.V."/>
            <person name="Nagy L.G."/>
            <person name="Martin F."/>
            <person name="Kauserud H."/>
        </authorList>
    </citation>
    <scope>NUCLEOTIDE SEQUENCE</scope>
    <source>
        <strain evidence="2">CBHHK067</strain>
    </source>
</reference>